<organism evidence="1 2">
    <name type="scientific">Colletotrichum kahawae</name>
    <name type="common">Coffee berry disease fungus</name>
    <dbReference type="NCBI Taxonomy" id="34407"/>
    <lineage>
        <taxon>Eukaryota</taxon>
        <taxon>Fungi</taxon>
        <taxon>Dikarya</taxon>
        <taxon>Ascomycota</taxon>
        <taxon>Pezizomycotina</taxon>
        <taxon>Sordariomycetes</taxon>
        <taxon>Hypocreomycetidae</taxon>
        <taxon>Glomerellales</taxon>
        <taxon>Glomerellaceae</taxon>
        <taxon>Colletotrichum</taxon>
        <taxon>Colletotrichum gloeosporioides species complex</taxon>
    </lineage>
</organism>
<proteinExistence type="predicted"/>
<protein>
    <submittedName>
        <fullName evidence="1">Uncharacterized protein</fullName>
    </submittedName>
</protein>
<name>A0AAD9Y5Z9_COLKA</name>
<comment type="caution">
    <text evidence="1">The sequence shown here is derived from an EMBL/GenBank/DDBJ whole genome shotgun (WGS) entry which is preliminary data.</text>
</comment>
<sequence>MFPLGGVPVDQLVADEVSQAFGYSTPARAEQRSGVFDNQWHVSPYHFSEFFFRLYEYAPNLSYSPGYSAAAKTFLRLLGVNGVK</sequence>
<evidence type="ECO:0000313" key="1">
    <source>
        <dbReference type="EMBL" id="KAK2738674.1"/>
    </source>
</evidence>
<gene>
    <name evidence="1" type="ORF">CKAH01_07364</name>
</gene>
<dbReference type="Proteomes" id="UP001281614">
    <property type="component" value="Unassembled WGS sequence"/>
</dbReference>
<evidence type="ECO:0000313" key="2">
    <source>
        <dbReference type="Proteomes" id="UP001281614"/>
    </source>
</evidence>
<reference evidence="1" key="1">
    <citation type="submission" date="2023-02" db="EMBL/GenBank/DDBJ databases">
        <title>Colletotrichum kahawae CIFC_Que2 genome sequencing and assembly.</title>
        <authorList>
            <person name="Baroncelli R."/>
        </authorList>
    </citation>
    <scope>NUCLEOTIDE SEQUENCE</scope>
    <source>
        <strain evidence="1">CIFC_Que2</strain>
    </source>
</reference>
<keyword evidence="2" id="KW-1185">Reference proteome</keyword>
<dbReference type="EMBL" id="VYYT01000378">
    <property type="protein sequence ID" value="KAK2738674.1"/>
    <property type="molecule type" value="Genomic_DNA"/>
</dbReference>
<dbReference type="AlphaFoldDB" id="A0AAD9Y5Z9"/>
<accession>A0AAD9Y5Z9</accession>